<comment type="caution">
    <text evidence="3">The sequence shown here is derived from an EMBL/GenBank/DDBJ whole genome shotgun (WGS) entry which is preliminary data.</text>
</comment>
<evidence type="ECO:0000313" key="3">
    <source>
        <dbReference type="EMBL" id="KAK7439404.1"/>
    </source>
</evidence>
<evidence type="ECO:0000256" key="2">
    <source>
        <dbReference type="SAM" id="SignalP"/>
    </source>
</evidence>
<accession>A0ABR1IV37</accession>
<keyword evidence="2" id="KW-0732">Signal</keyword>
<feature type="transmembrane region" description="Helical" evidence="1">
    <location>
        <begin position="127"/>
        <end position="147"/>
    </location>
</feature>
<feature type="chain" id="PRO_5045123127" evidence="2">
    <location>
        <begin position="31"/>
        <end position="174"/>
    </location>
</feature>
<keyword evidence="1" id="KW-1133">Transmembrane helix</keyword>
<dbReference type="EMBL" id="JBANRG010000073">
    <property type="protein sequence ID" value="KAK7439404.1"/>
    <property type="molecule type" value="Genomic_DNA"/>
</dbReference>
<dbReference type="Pfam" id="PF05439">
    <property type="entry name" value="JTB"/>
    <property type="match status" value="1"/>
</dbReference>
<dbReference type="InterPro" id="IPR008657">
    <property type="entry name" value="JTB"/>
</dbReference>
<dbReference type="Proteomes" id="UP001498398">
    <property type="component" value="Unassembled WGS sequence"/>
</dbReference>
<name>A0ABR1IV37_9AGAR</name>
<keyword evidence="1" id="KW-0812">Transmembrane</keyword>
<keyword evidence="1" id="KW-0472">Membrane</keyword>
<proteinExistence type="predicted"/>
<reference evidence="3 4" key="1">
    <citation type="submission" date="2024-01" db="EMBL/GenBank/DDBJ databases">
        <title>A draft genome for the cacao thread blight pathogen Marasmiellus scandens.</title>
        <authorList>
            <person name="Baruah I.K."/>
            <person name="Leung J."/>
            <person name="Bukari Y."/>
            <person name="Amoako-Attah I."/>
            <person name="Meinhardt L.W."/>
            <person name="Bailey B.A."/>
            <person name="Cohen S.P."/>
        </authorList>
    </citation>
    <scope>NUCLEOTIDE SEQUENCE [LARGE SCALE GENOMIC DNA]</scope>
    <source>
        <strain evidence="3 4">GH-19</strain>
    </source>
</reference>
<keyword evidence="4" id="KW-1185">Reference proteome</keyword>
<organism evidence="3 4">
    <name type="scientific">Marasmiellus scandens</name>
    <dbReference type="NCBI Taxonomy" id="2682957"/>
    <lineage>
        <taxon>Eukaryota</taxon>
        <taxon>Fungi</taxon>
        <taxon>Dikarya</taxon>
        <taxon>Basidiomycota</taxon>
        <taxon>Agaricomycotina</taxon>
        <taxon>Agaricomycetes</taxon>
        <taxon>Agaricomycetidae</taxon>
        <taxon>Agaricales</taxon>
        <taxon>Marasmiineae</taxon>
        <taxon>Omphalotaceae</taxon>
        <taxon>Marasmiellus</taxon>
    </lineage>
</organism>
<evidence type="ECO:0000313" key="4">
    <source>
        <dbReference type="Proteomes" id="UP001498398"/>
    </source>
</evidence>
<sequence>MRLLSPTLATTTTIYIIFFAWLLCLGQVYAFQTQTQPTSPGNDTHSGNQLICEPFGLCEPCPPDALQEPFCQPFGNRRLMHCRNATSPSSHDRDLHEGPRQSQSLPLGETLAWEACGRIVGQERADFYEFVGCNLLFAVVSIVVVFLRSRRLHAMQARQLAARIGLIRSGLGRR</sequence>
<gene>
    <name evidence="3" type="ORF">VKT23_017625</name>
</gene>
<feature type="signal peptide" evidence="2">
    <location>
        <begin position="1"/>
        <end position="30"/>
    </location>
</feature>
<protein>
    <submittedName>
        <fullName evidence="3">Uncharacterized protein</fullName>
    </submittedName>
</protein>
<evidence type="ECO:0000256" key="1">
    <source>
        <dbReference type="SAM" id="Phobius"/>
    </source>
</evidence>